<dbReference type="InterPro" id="IPR029063">
    <property type="entry name" value="SAM-dependent_MTases_sf"/>
</dbReference>
<keyword evidence="5" id="KW-1185">Reference proteome</keyword>
<dbReference type="PANTHER" id="PTHR43542:SF1">
    <property type="entry name" value="METHYLTRANSFERASE"/>
    <property type="match status" value="1"/>
</dbReference>
<reference evidence="4 5" key="1">
    <citation type="submission" date="2011-01" db="EMBL/GenBank/DDBJ databases">
        <title>Whole genome sequence of Amphibacillus xylinus NBRC 15112.</title>
        <authorList>
            <person name="Nakazawa H."/>
            <person name="Katano Y."/>
            <person name="Nakamura S."/>
            <person name="Sasagawa M."/>
            <person name="Fukada J."/>
            <person name="Arai T."/>
            <person name="Sasakura N."/>
            <person name="Mochizuki D."/>
            <person name="Hosoyama A."/>
            <person name="Harada K."/>
            <person name="Horikawa H."/>
            <person name="Kato Y."/>
            <person name="Harada T."/>
            <person name="Sasaki K."/>
            <person name="Sekiguchi M."/>
            <person name="Hodoyama M."/>
            <person name="Nishiko R."/>
            <person name="Narita H."/>
            <person name="Hanamaki A."/>
            <person name="Hata C."/>
            <person name="Konno Y."/>
            <person name="Niimura Y."/>
            <person name="Yamazaki S."/>
            <person name="Fujita N."/>
        </authorList>
    </citation>
    <scope>NUCLEOTIDE SEQUENCE [LARGE SCALE GENOMIC DNA]</scope>
    <source>
        <strain evidence="5">ATCC 51415 / DSM 6626 / JCM 7361 / LMG 17667 / NBRC 15112 / Ep01</strain>
    </source>
</reference>
<dbReference type="InterPro" id="IPR004398">
    <property type="entry name" value="RNA_MeTrfase_RsmD"/>
</dbReference>
<accession>K0J3L5</accession>
<dbReference type="InterPro" id="IPR002052">
    <property type="entry name" value="DNA_methylase_N6_adenine_CS"/>
</dbReference>
<dbReference type="STRING" id="698758.AXY_16050"/>
<dbReference type="GO" id="GO:0031167">
    <property type="term" value="P:rRNA methylation"/>
    <property type="evidence" value="ECO:0007669"/>
    <property type="project" value="InterPro"/>
</dbReference>
<dbReference type="RefSeq" id="WP_015010334.1">
    <property type="nucleotide sequence ID" value="NC_018704.1"/>
</dbReference>
<organism evidence="4 5">
    <name type="scientific">Amphibacillus xylanus (strain ATCC 51415 / DSM 6626 / JCM 7361 / LMG 17667 / NBRC 15112 / Ep01)</name>
    <dbReference type="NCBI Taxonomy" id="698758"/>
    <lineage>
        <taxon>Bacteria</taxon>
        <taxon>Bacillati</taxon>
        <taxon>Bacillota</taxon>
        <taxon>Bacilli</taxon>
        <taxon>Bacillales</taxon>
        <taxon>Bacillaceae</taxon>
        <taxon>Amphibacillus</taxon>
    </lineage>
</organism>
<dbReference type="Pfam" id="PF03602">
    <property type="entry name" value="Cons_hypoth95"/>
    <property type="match status" value="1"/>
</dbReference>
<dbReference type="PIRSF" id="PIRSF004553">
    <property type="entry name" value="CHP00095"/>
    <property type="match status" value="1"/>
</dbReference>
<dbReference type="OrthoDB" id="9803017at2"/>
<evidence type="ECO:0000256" key="3">
    <source>
        <dbReference type="SAM" id="MobiDB-lite"/>
    </source>
</evidence>
<protein>
    <submittedName>
        <fullName evidence="4">Putative methyltransferase</fullName>
    </submittedName>
</protein>
<keyword evidence="1 4" id="KW-0489">Methyltransferase</keyword>
<evidence type="ECO:0000256" key="1">
    <source>
        <dbReference type="ARBA" id="ARBA00022603"/>
    </source>
</evidence>
<evidence type="ECO:0000313" key="5">
    <source>
        <dbReference type="Proteomes" id="UP000006294"/>
    </source>
</evidence>
<dbReference type="SUPFAM" id="SSF53335">
    <property type="entry name" value="S-adenosyl-L-methionine-dependent methyltransferases"/>
    <property type="match status" value="1"/>
</dbReference>
<dbReference type="Gene3D" id="3.40.50.150">
    <property type="entry name" value="Vaccinia Virus protein VP39"/>
    <property type="match status" value="1"/>
</dbReference>
<feature type="region of interest" description="Disordered" evidence="3">
    <location>
        <begin position="1"/>
        <end position="24"/>
    </location>
</feature>
<gene>
    <name evidence="4" type="ordered locus">AXY_16050</name>
</gene>
<sequence>MRVISGKLKGRSIETINDHSTRPTSDKVKESLFNIIGPYFSSGKVLDLFAGSGGLGIEAISRGADHAIFVDQQRRVVQVIKKNLASLNITEQAEVYQNDAFRALKALGKRKVKFNYIFIDPPYNKNVYQLLMEEIVKQNIISNDTIIVCEHDQKLNLADQIALFKKTRTEKYGSSIAISFYKRKDEENE</sequence>
<dbReference type="NCBIfam" id="TIGR00095">
    <property type="entry name" value="16S rRNA (guanine(966)-N(2))-methyltransferase RsmD"/>
    <property type="match status" value="1"/>
</dbReference>
<dbReference type="eggNOG" id="COG0742">
    <property type="taxonomic scope" value="Bacteria"/>
</dbReference>
<dbReference type="PROSITE" id="PS00092">
    <property type="entry name" value="N6_MTASE"/>
    <property type="match status" value="1"/>
</dbReference>
<evidence type="ECO:0000256" key="2">
    <source>
        <dbReference type="ARBA" id="ARBA00022679"/>
    </source>
</evidence>
<dbReference type="HOGENOM" id="CLU_075826_0_2_9"/>
<dbReference type="EMBL" id="AP012050">
    <property type="protein sequence ID" value="BAM47737.1"/>
    <property type="molecule type" value="Genomic_DNA"/>
</dbReference>
<dbReference type="Proteomes" id="UP000006294">
    <property type="component" value="Chromosome"/>
</dbReference>
<proteinExistence type="predicted"/>
<evidence type="ECO:0000313" key="4">
    <source>
        <dbReference type="EMBL" id="BAM47737.1"/>
    </source>
</evidence>
<name>K0J3L5_AMPXN</name>
<dbReference type="GO" id="GO:0003676">
    <property type="term" value="F:nucleic acid binding"/>
    <property type="evidence" value="ECO:0007669"/>
    <property type="project" value="InterPro"/>
</dbReference>
<dbReference type="KEGG" id="axl:AXY_16050"/>
<keyword evidence="2 4" id="KW-0808">Transferase</keyword>
<dbReference type="PATRIC" id="fig|698758.3.peg.1602"/>
<dbReference type="PANTHER" id="PTHR43542">
    <property type="entry name" value="METHYLTRANSFERASE"/>
    <property type="match status" value="1"/>
</dbReference>
<dbReference type="GO" id="GO:0008168">
    <property type="term" value="F:methyltransferase activity"/>
    <property type="evidence" value="ECO:0007669"/>
    <property type="project" value="UniProtKB-KW"/>
</dbReference>
<dbReference type="AlphaFoldDB" id="K0J3L5"/>
<dbReference type="CDD" id="cd02440">
    <property type="entry name" value="AdoMet_MTases"/>
    <property type="match status" value="1"/>
</dbReference>